<dbReference type="Proteomes" id="UP000319818">
    <property type="component" value="Unassembled WGS sequence"/>
</dbReference>
<proteinExistence type="predicted"/>
<evidence type="ECO:0000313" key="2">
    <source>
        <dbReference type="Proteomes" id="UP000319818"/>
    </source>
</evidence>
<comment type="caution">
    <text evidence="1">The sequence shown here is derived from an EMBL/GenBank/DDBJ whole genome shotgun (WGS) entry which is preliminary data.</text>
</comment>
<dbReference type="RefSeq" id="WP_142105100.1">
    <property type="nucleotide sequence ID" value="NZ_VFPH01000002.1"/>
</dbReference>
<dbReference type="EMBL" id="VFPH01000002">
    <property type="protein sequence ID" value="TQM38429.1"/>
    <property type="molecule type" value="Genomic_DNA"/>
</dbReference>
<dbReference type="AlphaFoldDB" id="A0A543FXB9"/>
<dbReference type="OrthoDB" id="9834523at2"/>
<reference evidence="1 2" key="1">
    <citation type="submission" date="2019-06" db="EMBL/GenBank/DDBJ databases">
        <title>Sequencing the genomes of 1000 actinobacteria strains.</title>
        <authorList>
            <person name="Klenk H.-P."/>
        </authorList>
    </citation>
    <scope>NUCLEOTIDE SEQUENCE [LARGE SCALE GENOMIC DNA]</scope>
    <source>
        <strain evidence="1 2">DSM 45511</strain>
    </source>
</reference>
<accession>A0A543FXB9</accession>
<gene>
    <name evidence="1" type="ORF">FB388_5663</name>
</gene>
<keyword evidence="2" id="KW-1185">Reference proteome</keyword>
<sequence>MAGRRRSLSLVLNGTFGRALEVAVELEDCLGLARGQAGLEATLFRARALARDLEDAFLDALSIRAPLVGDYDGALGSARDLVAVLRRIYPLVMDVDDDRYDGVKSNVDHAFACAQVFVTVLEMAEERGPGEPDLVVVPAEGSAEAEEMEEQVREQWARILPFQGERN</sequence>
<protein>
    <submittedName>
        <fullName evidence="1">Uncharacterized protein</fullName>
    </submittedName>
</protein>
<name>A0A543FXB9_9PSEU</name>
<organism evidence="1 2">
    <name type="scientific">Pseudonocardia cypriaca</name>
    <dbReference type="NCBI Taxonomy" id="882449"/>
    <lineage>
        <taxon>Bacteria</taxon>
        <taxon>Bacillati</taxon>
        <taxon>Actinomycetota</taxon>
        <taxon>Actinomycetes</taxon>
        <taxon>Pseudonocardiales</taxon>
        <taxon>Pseudonocardiaceae</taxon>
        <taxon>Pseudonocardia</taxon>
    </lineage>
</organism>
<evidence type="ECO:0000313" key="1">
    <source>
        <dbReference type="EMBL" id="TQM38429.1"/>
    </source>
</evidence>